<dbReference type="AlphaFoldDB" id="A0A059JE04"/>
<sequence>MRPVGPSPPTMIRRVAIKCHTLTHYKLYHNAPGSVDSRVVDVRSIAKHAQNALAFAAVLGMNKDLGLHGQQYSWLGSIFNIAYLFAEFPTSWLLTRLPIGKYVGTSLILWGAAGSAMAACTNFASAAAVRFLLGALESAILPSVIVIMSTWYRREEQPLRAALCFGPFSGIFGGILAYAIGTLRAPIPTWKLIFLIYGAITIAVGFICLVVLPDNHDKAMFLSKGEREQAKLRVADNKTGRDTRKKWKLSQVLEALKDGKYWCVVAFVLFQSVTNAGVTNFNPLIIAGFGYSKQITVLLAAPQGAVALTAQVIAALLALYIPNLRCLLWVLSCIPSLAGTLVVRYVSVSENRIAALMGVYLTGFYNIAWSMALSLVASNTAGATKKSFVSASIAIAHGVGGLVGPQFFLDSQKPQYQLGLGAMIASLIMMAVCGIVYGALCVYQNKARDNLGEFTSPLPAECCSAEEHIDGETDDRTDREMHSFRYTY</sequence>
<evidence type="ECO:0000256" key="1">
    <source>
        <dbReference type="ARBA" id="ARBA00004141"/>
    </source>
</evidence>
<dbReference type="Gene3D" id="1.20.1250.20">
    <property type="entry name" value="MFS general substrate transporter like domains"/>
    <property type="match status" value="2"/>
</dbReference>
<feature type="transmembrane region" description="Helical" evidence="6">
    <location>
        <begin position="327"/>
        <end position="347"/>
    </location>
</feature>
<dbReference type="STRING" id="1215338.A0A059JE04"/>
<keyword evidence="3 6" id="KW-0812">Transmembrane</keyword>
<comment type="caution">
    <text evidence="8">The sequence shown here is derived from an EMBL/GenBank/DDBJ whole genome shotgun (WGS) entry which is preliminary data.</text>
</comment>
<feature type="transmembrane region" description="Helical" evidence="6">
    <location>
        <begin position="107"/>
        <end position="125"/>
    </location>
</feature>
<reference evidence="8 9" key="1">
    <citation type="submission" date="2014-02" db="EMBL/GenBank/DDBJ databases">
        <title>The Genome Sequence of Trichophyton interdigitale MR816.</title>
        <authorList>
            <consortium name="The Broad Institute Genomics Platform"/>
            <person name="Cuomo C.A."/>
            <person name="White T.C."/>
            <person name="Graser Y."/>
            <person name="Martinez-Rossi N."/>
            <person name="Heitman J."/>
            <person name="Young S.K."/>
            <person name="Zeng Q."/>
            <person name="Gargeya S."/>
            <person name="Abouelleil A."/>
            <person name="Alvarado L."/>
            <person name="Chapman S.B."/>
            <person name="Gainer-Dewar J."/>
            <person name="Goldberg J."/>
            <person name="Griggs A."/>
            <person name="Gujja S."/>
            <person name="Hansen M."/>
            <person name="Howarth C."/>
            <person name="Imamovic A."/>
            <person name="Larimer J."/>
            <person name="Martinez D."/>
            <person name="Murphy C."/>
            <person name="Pearson M.D."/>
            <person name="Persinoti G."/>
            <person name="Poon T."/>
            <person name="Priest M."/>
            <person name="Roberts A.D."/>
            <person name="Saif S."/>
            <person name="Shea T.D."/>
            <person name="Sykes S.N."/>
            <person name="Wortman J."/>
            <person name="Nusbaum C."/>
            <person name="Birren B."/>
        </authorList>
    </citation>
    <scope>NUCLEOTIDE SEQUENCE [LARGE SCALE GENOMIC DNA]</scope>
    <source>
        <strain evidence="8 9">MR816</strain>
    </source>
</reference>
<feature type="transmembrane region" description="Helical" evidence="6">
    <location>
        <begin position="131"/>
        <end position="152"/>
    </location>
</feature>
<dbReference type="OrthoDB" id="6730379at2759"/>
<comment type="subcellular location">
    <subcellularLocation>
        <location evidence="1">Membrane</location>
        <topology evidence="1">Multi-pass membrane protein</topology>
    </subcellularLocation>
</comment>
<accession>A0A059JE04</accession>
<keyword evidence="9" id="KW-1185">Reference proteome</keyword>
<dbReference type="GO" id="GO:0016020">
    <property type="term" value="C:membrane"/>
    <property type="evidence" value="ECO:0007669"/>
    <property type="project" value="UniProtKB-SubCell"/>
</dbReference>
<gene>
    <name evidence="8" type="ORF">H109_02123</name>
</gene>
<keyword evidence="2" id="KW-0813">Transport</keyword>
<feature type="transmembrane region" description="Helical" evidence="6">
    <location>
        <begin position="298"/>
        <end position="320"/>
    </location>
</feature>
<dbReference type="InterPro" id="IPR020846">
    <property type="entry name" value="MFS_dom"/>
</dbReference>
<evidence type="ECO:0000259" key="7">
    <source>
        <dbReference type="PROSITE" id="PS50850"/>
    </source>
</evidence>
<evidence type="ECO:0000256" key="2">
    <source>
        <dbReference type="ARBA" id="ARBA00022448"/>
    </source>
</evidence>
<dbReference type="InterPro" id="IPR011701">
    <property type="entry name" value="MFS"/>
</dbReference>
<feature type="transmembrane region" description="Helical" evidence="6">
    <location>
        <begin position="159"/>
        <end position="180"/>
    </location>
</feature>
<name>A0A059JE04_TRIIM</name>
<dbReference type="OMA" id="STWYRRE"/>
<evidence type="ECO:0000313" key="9">
    <source>
        <dbReference type="Proteomes" id="UP000024533"/>
    </source>
</evidence>
<dbReference type="Pfam" id="PF07690">
    <property type="entry name" value="MFS_1"/>
    <property type="match status" value="1"/>
</dbReference>
<dbReference type="PANTHER" id="PTHR43791:SF103">
    <property type="entry name" value="MAJOR FACILITATOR SUPERFAMILY (MFS) PROFILE DOMAIN-CONTAINING PROTEIN-RELATED"/>
    <property type="match status" value="1"/>
</dbReference>
<dbReference type="SUPFAM" id="SSF103473">
    <property type="entry name" value="MFS general substrate transporter"/>
    <property type="match status" value="1"/>
</dbReference>
<feature type="transmembrane region" description="Helical" evidence="6">
    <location>
        <begin position="353"/>
        <end position="376"/>
    </location>
</feature>
<dbReference type="GO" id="GO:0022857">
    <property type="term" value="F:transmembrane transporter activity"/>
    <property type="evidence" value="ECO:0007669"/>
    <property type="project" value="InterPro"/>
</dbReference>
<feature type="transmembrane region" description="Helical" evidence="6">
    <location>
        <begin position="420"/>
        <end position="443"/>
    </location>
</feature>
<feature type="transmembrane region" description="Helical" evidence="6">
    <location>
        <begin position="261"/>
        <end position="278"/>
    </location>
</feature>
<dbReference type="PROSITE" id="PS50850">
    <property type="entry name" value="MFS"/>
    <property type="match status" value="1"/>
</dbReference>
<evidence type="ECO:0000313" key="8">
    <source>
        <dbReference type="EMBL" id="KDB26116.1"/>
    </source>
</evidence>
<feature type="transmembrane region" description="Helical" evidence="6">
    <location>
        <begin position="192"/>
        <end position="212"/>
    </location>
</feature>
<evidence type="ECO:0000256" key="6">
    <source>
        <dbReference type="SAM" id="Phobius"/>
    </source>
</evidence>
<dbReference type="HOGENOM" id="CLU_001265_0_5_1"/>
<organism evidence="8 9">
    <name type="scientific">Trichophyton interdigitale (strain MR816)</name>
    <dbReference type="NCBI Taxonomy" id="1215338"/>
    <lineage>
        <taxon>Eukaryota</taxon>
        <taxon>Fungi</taxon>
        <taxon>Dikarya</taxon>
        <taxon>Ascomycota</taxon>
        <taxon>Pezizomycotina</taxon>
        <taxon>Eurotiomycetes</taxon>
        <taxon>Eurotiomycetidae</taxon>
        <taxon>Onygenales</taxon>
        <taxon>Arthrodermataceae</taxon>
        <taxon>Trichophyton</taxon>
    </lineage>
</organism>
<feature type="transmembrane region" description="Helical" evidence="6">
    <location>
        <begin position="388"/>
        <end position="408"/>
    </location>
</feature>
<dbReference type="Proteomes" id="UP000024533">
    <property type="component" value="Unassembled WGS sequence"/>
</dbReference>
<evidence type="ECO:0000256" key="5">
    <source>
        <dbReference type="ARBA" id="ARBA00023136"/>
    </source>
</evidence>
<feature type="transmembrane region" description="Helical" evidence="6">
    <location>
        <begin position="72"/>
        <end position="95"/>
    </location>
</feature>
<evidence type="ECO:0000256" key="4">
    <source>
        <dbReference type="ARBA" id="ARBA00022989"/>
    </source>
</evidence>
<keyword evidence="5 6" id="KW-0472">Membrane</keyword>
<dbReference type="InterPro" id="IPR036259">
    <property type="entry name" value="MFS_trans_sf"/>
</dbReference>
<proteinExistence type="predicted"/>
<keyword evidence="4 6" id="KW-1133">Transmembrane helix</keyword>
<feature type="domain" description="Major facilitator superfamily (MFS) profile" evidence="7">
    <location>
        <begin position="22"/>
        <end position="446"/>
    </location>
</feature>
<evidence type="ECO:0000256" key="3">
    <source>
        <dbReference type="ARBA" id="ARBA00022692"/>
    </source>
</evidence>
<protein>
    <recommendedName>
        <fullName evidence="7">Major facilitator superfamily (MFS) profile domain-containing protein</fullName>
    </recommendedName>
</protein>
<dbReference type="PANTHER" id="PTHR43791">
    <property type="entry name" value="PERMEASE-RELATED"/>
    <property type="match status" value="1"/>
</dbReference>
<dbReference type="EMBL" id="AOKY01000160">
    <property type="protein sequence ID" value="KDB26116.1"/>
    <property type="molecule type" value="Genomic_DNA"/>
</dbReference>